<gene>
    <name evidence="6" type="ORF">N0F65_002741</name>
</gene>
<feature type="non-terminal residue" evidence="6">
    <location>
        <position position="1"/>
    </location>
</feature>
<reference evidence="6" key="2">
    <citation type="journal article" date="2023" name="Microbiol Resour">
        <title>Decontamination and Annotation of the Draft Genome Sequence of the Oomycete Lagenidium giganteum ARSEF 373.</title>
        <authorList>
            <person name="Morgan W.R."/>
            <person name="Tartar A."/>
        </authorList>
    </citation>
    <scope>NUCLEOTIDE SEQUENCE</scope>
    <source>
        <strain evidence="6">ARSEF 373</strain>
    </source>
</reference>
<evidence type="ECO:0000256" key="5">
    <source>
        <dbReference type="ARBA" id="ARBA00023480"/>
    </source>
</evidence>
<evidence type="ECO:0000256" key="1">
    <source>
        <dbReference type="ARBA" id="ARBA00004123"/>
    </source>
</evidence>
<accession>A0AAV2Z560</accession>
<name>A0AAV2Z560_9STRA</name>
<evidence type="ECO:0000313" key="7">
    <source>
        <dbReference type="Proteomes" id="UP001146120"/>
    </source>
</evidence>
<evidence type="ECO:0000256" key="3">
    <source>
        <dbReference type="ARBA" id="ARBA00022490"/>
    </source>
</evidence>
<keyword evidence="7" id="KW-1185">Reference proteome</keyword>
<evidence type="ECO:0000256" key="2">
    <source>
        <dbReference type="ARBA" id="ARBA00004496"/>
    </source>
</evidence>
<dbReference type="PANTHER" id="PTHR31661">
    <property type="entry name" value="SIMILAR TO CDNA SEQUENCE BC052040"/>
    <property type="match status" value="1"/>
</dbReference>
<sequence>WLSIPVGRHIQVIMDDVEYTWLLTLSACPTPAEQARWRPHGPYTTEETFRIIQRQAEHRRYRGALRTHRQEKMLSRYAARRRKGDTISAIARSVDFSPCMLARVLLENVYGWPKPNISSLFKELVQNDPTQSATAQRAIQSAKDNADDVCRLMVEVKECIETDAACSPLADRVRHNMGVEYEYVLLEKLRNRGLVFESEDVLREKGLAKTPDVRLLLPIGVYDQDGTMHVVHWIDSKAMFGDRHVHDTENAGQLQGYVNRFGPGMVIYWFGHVANLSSDSDVFITHEFPERIAFPGGCDPLETASNSPAQLRVGAPLQLRPVSQASTTFDDTGRPTTRCRVLAAIQ</sequence>
<dbReference type="PANTHER" id="PTHR31661:SF1">
    <property type="entry name" value="CDAN1-INTERACTING NUCLEASE 1"/>
    <property type="match status" value="1"/>
</dbReference>
<keyword evidence="4" id="KW-0539">Nucleus</keyword>
<dbReference type="AlphaFoldDB" id="A0AAV2Z560"/>
<dbReference type="EMBL" id="DAKRPA010000063">
    <property type="protein sequence ID" value="DBA00498.1"/>
    <property type="molecule type" value="Genomic_DNA"/>
</dbReference>
<comment type="caution">
    <text evidence="6">The sequence shown here is derived from an EMBL/GenBank/DDBJ whole genome shotgun (WGS) entry which is preliminary data.</text>
</comment>
<evidence type="ECO:0000313" key="6">
    <source>
        <dbReference type="EMBL" id="DBA00498.1"/>
    </source>
</evidence>
<comment type="subcellular location">
    <subcellularLocation>
        <location evidence="2">Cytoplasm</location>
    </subcellularLocation>
    <subcellularLocation>
        <location evidence="1">Nucleus</location>
    </subcellularLocation>
</comment>
<dbReference type="GO" id="GO:0005737">
    <property type="term" value="C:cytoplasm"/>
    <property type="evidence" value="ECO:0007669"/>
    <property type="project" value="UniProtKB-SubCell"/>
</dbReference>
<protein>
    <recommendedName>
        <fullName evidence="5">CDAN1-interacting nuclease 1</fullName>
    </recommendedName>
</protein>
<evidence type="ECO:0000256" key="4">
    <source>
        <dbReference type="ARBA" id="ARBA00023242"/>
    </source>
</evidence>
<reference evidence="6" key="1">
    <citation type="submission" date="2022-11" db="EMBL/GenBank/DDBJ databases">
        <authorList>
            <person name="Morgan W.R."/>
            <person name="Tartar A."/>
        </authorList>
    </citation>
    <scope>NUCLEOTIDE SEQUENCE</scope>
    <source>
        <strain evidence="6">ARSEF 373</strain>
    </source>
</reference>
<dbReference type="GO" id="GO:0005634">
    <property type="term" value="C:nucleus"/>
    <property type="evidence" value="ECO:0007669"/>
    <property type="project" value="UniProtKB-SubCell"/>
</dbReference>
<dbReference type="Proteomes" id="UP001146120">
    <property type="component" value="Unassembled WGS sequence"/>
</dbReference>
<proteinExistence type="predicted"/>
<keyword evidence="3" id="KW-0963">Cytoplasm</keyword>
<dbReference type="Pfam" id="PF14811">
    <property type="entry name" value="TPD"/>
    <property type="match status" value="1"/>
</dbReference>
<dbReference type="InterPro" id="IPR029404">
    <property type="entry name" value="CDIN1"/>
</dbReference>
<organism evidence="6 7">
    <name type="scientific">Lagenidium giganteum</name>
    <dbReference type="NCBI Taxonomy" id="4803"/>
    <lineage>
        <taxon>Eukaryota</taxon>
        <taxon>Sar</taxon>
        <taxon>Stramenopiles</taxon>
        <taxon>Oomycota</taxon>
        <taxon>Peronosporomycetes</taxon>
        <taxon>Pythiales</taxon>
        <taxon>Pythiaceae</taxon>
    </lineage>
</organism>